<dbReference type="Proteomes" id="UP001465755">
    <property type="component" value="Unassembled WGS sequence"/>
</dbReference>
<evidence type="ECO:0000256" key="1">
    <source>
        <dbReference type="SAM" id="MobiDB-lite"/>
    </source>
</evidence>
<gene>
    <name evidence="3" type="ORF">WJX73_004121</name>
</gene>
<feature type="region of interest" description="Disordered" evidence="1">
    <location>
        <begin position="143"/>
        <end position="172"/>
    </location>
</feature>
<feature type="compositionally biased region" description="Basic and acidic residues" evidence="1">
    <location>
        <begin position="157"/>
        <end position="172"/>
    </location>
</feature>
<comment type="caution">
    <text evidence="3">The sequence shown here is derived from an EMBL/GenBank/DDBJ whole genome shotgun (WGS) entry which is preliminary data.</text>
</comment>
<evidence type="ECO:0000256" key="2">
    <source>
        <dbReference type="SAM" id="Phobius"/>
    </source>
</evidence>
<dbReference type="EMBL" id="JALJOQ010000040">
    <property type="protein sequence ID" value="KAK9805910.1"/>
    <property type="molecule type" value="Genomic_DNA"/>
</dbReference>
<feature type="transmembrane region" description="Helical" evidence="2">
    <location>
        <begin position="86"/>
        <end position="103"/>
    </location>
</feature>
<sequence>MPQKPASHNVSDPKGLQRSFLTIFCPALPEFSADSWRIARSCLEELLLHGSVILVPLSVWNVTAATGLLSTVQLSQGTTALRPTDPGVAVAALCLLLGVLWRIDHYRKAKAVRHRRAGTTLSGGAYRRWLQLQESMRQSLPSIPKVVKPGLPGGRGSSHDPVRSKAGHEKLV</sequence>
<reference evidence="3 4" key="1">
    <citation type="journal article" date="2024" name="Nat. Commun.">
        <title>Phylogenomics reveals the evolutionary origins of lichenization in chlorophyte algae.</title>
        <authorList>
            <person name="Puginier C."/>
            <person name="Libourel C."/>
            <person name="Otte J."/>
            <person name="Skaloud P."/>
            <person name="Haon M."/>
            <person name="Grisel S."/>
            <person name="Petersen M."/>
            <person name="Berrin J.G."/>
            <person name="Delaux P.M."/>
            <person name="Dal Grande F."/>
            <person name="Keller J."/>
        </authorList>
    </citation>
    <scope>NUCLEOTIDE SEQUENCE [LARGE SCALE GENOMIC DNA]</scope>
    <source>
        <strain evidence="3 4">SAG 2036</strain>
    </source>
</reference>
<feature type="transmembrane region" description="Helical" evidence="2">
    <location>
        <begin position="46"/>
        <end position="66"/>
    </location>
</feature>
<keyword evidence="2" id="KW-1133">Transmembrane helix</keyword>
<name>A0AAW1PC34_9CHLO</name>
<proteinExistence type="predicted"/>
<evidence type="ECO:0000313" key="4">
    <source>
        <dbReference type="Proteomes" id="UP001465755"/>
    </source>
</evidence>
<protein>
    <submittedName>
        <fullName evidence="3">Uncharacterized protein</fullName>
    </submittedName>
</protein>
<keyword evidence="4" id="KW-1185">Reference proteome</keyword>
<evidence type="ECO:0000313" key="3">
    <source>
        <dbReference type="EMBL" id="KAK9805910.1"/>
    </source>
</evidence>
<keyword evidence="2" id="KW-0812">Transmembrane</keyword>
<dbReference type="AlphaFoldDB" id="A0AAW1PC34"/>
<organism evidence="3 4">
    <name type="scientific">Symbiochloris irregularis</name>
    <dbReference type="NCBI Taxonomy" id="706552"/>
    <lineage>
        <taxon>Eukaryota</taxon>
        <taxon>Viridiplantae</taxon>
        <taxon>Chlorophyta</taxon>
        <taxon>core chlorophytes</taxon>
        <taxon>Trebouxiophyceae</taxon>
        <taxon>Trebouxiales</taxon>
        <taxon>Trebouxiaceae</taxon>
        <taxon>Symbiochloris</taxon>
    </lineage>
</organism>
<accession>A0AAW1PC34</accession>
<keyword evidence="2" id="KW-0472">Membrane</keyword>